<dbReference type="EMBL" id="CAJNDS010002381">
    <property type="protein sequence ID" value="CAE7456325.1"/>
    <property type="molecule type" value="Genomic_DNA"/>
</dbReference>
<dbReference type="InterPro" id="IPR001214">
    <property type="entry name" value="SET_dom"/>
</dbReference>
<feature type="domain" description="SET" evidence="2">
    <location>
        <begin position="557"/>
        <end position="770"/>
    </location>
</feature>
<dbReference type="CDD" id="cd10527">
    <property type="entry name" value="SET_LSMT"/>
    <property type="match status" value="1"/>
</dbReference>
<name>A0A812RZ11_9DINO</name>
<dbReference type="InterPro" id="IPR046341">
    <property type="entry name" value="SET_dom_sf"/>
</dbReference>
<feature type="region of interest" description="Disordered" evidence="1">
    <location>
        <begin position="498"/>
        <end position="521"/>
    </location>
</feature>
<reference evidence="3" key="1">
    <citation type="submission" date="2021-02" db="EMBL/GenBank/DDBJ databases">
        <authorList>
            <person name="Dougan E. K."/>
            <person name="Rhodes N."/>
            <person name="Thang M."/>
            <person name="Chan C."/>
        </authorList>
    </citation>
    <scope>NUCLEOTIDE SEQUENCE</scope>
</reference>
<comment type="caution">
    <text evidence="3">The sequence shown here is derived from an EMBL/GenBank/DDBJ whole genome shotgun (WGS) entry which is preliminary data.</text>
</comment>
<gene>
    <name evidence="3" type="primary">setd3</name>
    <name evidence="3" type="ORF">SNAT2548_LOCUS25163</name>
</gene>
<keyword evidence="4" id="KW-1185">Reference proteome</keyword>
<evidence type="ECO:0000259" key="2">
    <source>
        <dbReference type="PROSITE" id="PS50280"/>
    </source>
</evidence>
<dbReference type="SUPFAM" id="SSF82199">
    <property type="entry name" value="SET domain"/>
    <property type="match status" value="1"/>
</dbReference>
<dbReference type="Proteomes" id="UP000604046">
    <property type="component" value="Unassembled WGS sequence"/>
</dbReference>
<evidence type="ECO:0000313" key="4">
    <source>
        <dbReference type="Proteomes" id="UP000604046"/>
    </source>
</evidence>
<sequence>MALVTSAQLMRRDKPKREGNVHHVLQAALRQGLVKVSADRLLHVEESLRPSYEAFPKDARGNLPPHQVLPALTRAYFAKEHGWLVRGLESPGAPIISPGESHEDAHVAITGGPGGLYEVQILKDKAPGLAAALRDAALSPVAASAGLSLGDISRTVAALEQLLLEESLPLLRASYFLDGLDSGEDAQVPAVVEEWQAHEALLSYLLLFRHGLPRSLTDVESHQRLKQRAMKTADWSALKKFEAQALSEVVSGGTGKIGKISWSQASEAVSVLAMRYGRWQESECEDMKSTLLKMDAGGGRVKLQDFHGSPKHPHYQFTEKEDYLRKAGILVEEGDEQYVLIANYLLGPSNCIASSEYFAVCCLNQCEQVVSRLETILQAPAATVGQIMDAASGIRGNIGNIGNSSHDTHDDPPTAELQESLGMLVDNTGAVVLHSPGFRRWLHQAFPLECPRPTVQEDAAEEAELAEAREWLEMDEAARQKWQPLVLHPSECTRVPEWHAERSESSAEEGSEKNEPPGPPAAMLEVRHLADLMARCLCCALAGMEAWAQLHGVKASPKVDFFSPSVPPSQGFCARAREPISSGELLLDLPLQACLRPLHVDTCHFSDGTFVMDEQQKLMLQLLHEALVNGERSGWLPYIRTLPRTFPTLPLWYTAEEKKFLKGTSVDTLLEAAHIASDKDLQAMRACCQSDLLSILPDSPSLEQLRWAASVVASRAFDSSAAGVILAPFADALNHSSAAPHTRMRDCGKQLLFHAERDIPAGEEIMNCYGLQGNTQWLLNGGFRDSSRPCDDLLVTPADVVSSALAHLHYYRQDEAARSADDEESFLCSRLSLLQDRGLWHWQRVFLPITG</sequence>
<dbReference type="PANTHER" id="PTHR13271">
    <property type="entry name" value="UNCHARACTERIZED PUTATIVE METHYLTRANSFERASE"/>
    <property type="match status" value="1"/>
</dbReference>
<proteinExistence type="predicted"/>
<dbReference type="PANTHER" id="PTHR13271:SF34">
    <property type="entry name" value="N-LYSINE METHYLTRANSFERASE SETD6"/>
    <property type="match status" value="1"/>
</dbReference>
<dbReference type="GO" id="GO:0016279">
    <property type="term" value="F:protein-lysine N-methyltransferase activity"/>
    <property type="evidence" value="ECO:0007669"/>
    <property type="project" value="TreeGrafter"/>
</dbReference>
<organism evidence="3 4">
    <name type="scientific">Symbiodinium natans</name>
    <dbReference type="NCBI Taxonomy" id="878477"/>
    <lineage>
        <taxon>Eukaryota</taxon>
        <taxon>Sar</taxon>
        <taxon>Alveolata</taxon>
        <taxon>Dinophyceae</taxon>
        <taxon>Suessiales</taxon>
        <taxon>Symbiodiniaceae</taxon>
        <taxon>Symbiodinium</taxon>
    </lineage>
</organism>
<evidence type="ECO:0000313" key="3">
    <source>
        <dbReference type="EMBL" id="CAE7456325.1"/>
    </source>
</evidence>
<dbReference type="Pfam" id="PF00856">
    <property type="entry name" value="SET"/>
    <property type="match status" value="1"/>
</dbReference>
<protein>
    <submittedName>
        <fullName evidence="3">Setd3 protein</fullName>
    </submittedName>
</protein>
<feature type="compositionally biased region" description="Basic and acidic residues" evidence="1">
    <location>
        <begin position="498"/>
        <end position="515"/>
    </location>
</feature>
<dbReference type="OrthoDB" id="417835at2759"/>
<evidence type="ECO:0000256" key="1">
    <source>
        <dbReference type="SAM" id="MobiDB-lite"/>
    </source>
</evidence>
<dbReference type="AlphaFoldDB" id="A0A812RZ11"/>
<accession>A0A812RZ11</accession>
<dbReference type="GO" id="GO:0005634">
    <property type="term" value="C:nucleus"/>
    <property type="evidence" value="ECO:0007669"/>
    <property type="project" value="TreeGrafter"/>
</dbReference>
<dbReference type="InterPro" id="IPR050600">
    <property type="entry name" value="SETD3_SETD6_MTase"/>
</dbReference>
<dbReference type="Gene3D" id="3.90.1410.10">
    <property type="entry name" value="set domain protein methyltransferase, domain 1"/>
    <property type="match status" value="1"/>
</dbReference>
<dbReference type="PROSITE" id="PS50280">
    <property type="entry name" value="SET"/>
    <property type="match status" value="1"/>
</dbReference>